<evidence type="ECO:0000256" key="1">
    <source>
        <dbReference type="SAM" id="Phobius"/>
    </source>
</evidence>
<keyword evidence="3" id="KW-1185">Reference proteome</keyword>
<dbReference type="EMBL" id="BMLB01000008">
    <property type="protein sequence ID" value="GGK82511.1"/>
    <property type="molecule type" value="Genomic_DNA"/>
</dbReference>
<feature type="transmembrane region" description="Helical" evidence="1">
    <location>
        <begin position="91"/>
        <end position="113"/>
    </location>
</feature>
<feature type="transmembrane region" description="Helical" evidence="1">
    <location>
        <begin position="29"/>
        <end position="50"/>
    </location>
</feature>
<keyword evidence="1" id="KW-1133">Transmembrane helix</keyword>
<evidence type="ECO:0000313" key="2">
    <source>
        <dbReference type="EMBL" id="GGK82511.1"/>
    </source>
</evidence>
<dbReference type="RefSeq" id="WP_040657526.1">
    <property type="nucleotide sequence ID" value="NZ_BMLB01000008.1"/>
</dbReference>
<name>A0ABQ2FC80_9MICO</name>
<accession>A0ABQ2FC80</accession>
<protein>
    <submittedName>
        <fullName evidence="2">Membrane protein</fullName>
    </submittedName>
</protein>
<comment type="caution">
    <text evidence="2">The sequence shown here is derived from an EMBL/GenBank/DDBJ whole genome shotgun (WGS) entry which is preliminary data.</text>
</comment>
<keyword evidence="1" id="KW-0812">Transmembrane</keyword>
<reference evidence="3" key="1">
    <citation type="journal article" date="2019" name="Int. J. Syst. Evol. Microbiol.">
        <title>The Global Catalogue of Microorganisms (GCM) 10K type strain sequencing project: providing services to taxonomists for standard genome sequencing and annotation.</title>
        <authorList>
            <consortium name="The Broad Institute Genomics Platform"/>
            <consortium name="The Broad Institute Genome Sequencing Center for Infectious Disease"/>
            <person name="Wu L."/>
            <person name="Ma J."/>
        </authorList>
    </citation>
    <scope>NUCLEOTIDE SEQUENCE [LARGE SCALE GENOMIC DNA]</scope>
    <source>
        <strain evidence="3">CGMCC 1.5362</strain>
    </source>
</reference>
<sequence length="183" mass="19078">MTTTTRKSATVDTTSLPVVHPERHALPSAAGYALGVLRIAFGFTFLWAFVDKLFGLGFATPAERAVVNGGSPTTGYLSGVEGPFAGMFNAMAGNAVIDVLFMAGLLGIGLTLVLGAGARIGALAGVAMYAFMYLASLPTVTNPFLDDHLTGAVVMIVIATVPAAWSYLGLGGWWARIAPKWLR</sequence>
<keyword evidence="1" id="KW-0472">Membrane</keyword>
<feature type="transmembrane region" description="Helical" evidence="1">
    <location>
        <begin position="152"/>
        <end position="175"/>
    </location>
</feature>
<organism evidence="2 3">
    <name type="scientific">Ornithinimicrobium pekingense</name>
    <dbReference type="NCBI Taxonomy" id="384677"/>
    <lineage>
        <taxon>Bacteria</taxon>
        <taxon>Bacillati</taxon>
        <taxon>Actinomycetota</taxon>
        <taxon>Actinomycetes</taxon>
        <taxon>Micrococcales</taxon>
        <taxon>Ornithinimicrobiaceae</taxon>
        <taxon>Ornithinimicrobium</taxon>
    </lineage>
</organism>
<proteinExistence type="predicted"/>
<gene>
    <name evidence="2" type="ORF">GCM10011509_33840</name>
</gene>
<dbReference type="Proteomes" id="UP000662111">
    <property type="component" value="Unassembled WGS sequence"/>
</dbReference>
<feature type="transmembrane region" description="Helical" evidence="1">
    <location>
        <begin position="120"/>
        <end position="140"/>
    </location>
</feature>
<evidence type="ECO:0000313" key="3">
    <source>
        <dbReference type="Proteomes" id="UP000662111"/>
    </source>
</evidence>